<organism evidence="2 3">
    <name type="scientific">Globicatella sulfidifaciens DSM 15739</name>
    <dbReference type="NCBI Taxonomy" id="1121925"/>
    <lineage>
        <taxon>Bacteria</taxon>
        <taxon>Bacillati</taxon>
        <taxon>Bacillota</taxon>
        <taxon>Bacilli</taxon>
        <taxon>Lactobacillales</taxon>
        <taxon>Aerococcaceae</taxon>
        <taxon>Globicatella</taxon>
    </lineage>
</organism>
<evidence type="ECO:0000256" key="1">
    <source>
        <dbReference type="SAM" id="Phobius"/>
    </source>
</evidence>
<keyword evidence="1" id="KW-0812">Transmembrane</keyword>
<keyword evidence="3" id="KW-1185">Reference proteome</keyword>
<evidence type="ECO:0000313" key="2">
    <source>
        <dbReference type="EMBL" id="SJZ31464.1"/>
    </source>
</evidence>
<keyword evidence="1" id="KW-0472">Membrane</keyword>
<dbReference type="NCBIfam" id="TIGR02357">
    <property type="entry name" value="ECF_ThiT_YuaJ"/>
    <property type="match status" value="1"/>
</dbReference>
<dbReference type="GO" id="GO:0015234">
    <property type="term" value="F:thiamine transmembrane transporter activity"/>
    <property type="evidence" value="ECO:0007669"/>
    <property type="project" value="InterPro"/>
</dbReference>
<dbReference type="OrthoDB" id="9795813at2"/>
<dbReference type="RefSeq" id="WP_078755070.1">
    <property type="nucleotide sequence ID" value="NZ_FUWO01000001.1"/>
</dbReference>
<dbReference type="Gene3D" id="1.10.1760.20">
    <property type="match status" value="1"/>
</dbReference>
<protein>
    <submittedName>
        <fullName evidence="2">Thiamine transporter</fullName>
    </submittedName>
</protein>
<feature type="transmembrane region" description="Helical" evidence="1">
    <location>
        <begin position="46"/>
        <end position="67"/>
    </location>
</feature>
<feature type="transmembrane region" description="Helical" evidence="1">
    <location>
        <begin position="73"/>
        <end position="96"/>
    </location>
</feature>
<dbReference type="STRING" id="1121925.SAMN02746011_00200"/>
<dbReference type="Pfam" id="PF09515">
    <property type="entry name" value="Thia_YuaJ"/>
    <property type="match status" value="1"/>
</dbReference>
<dbReference type="EMBL" id="FUWO01000001">
    <property type="protein sequence ID" value="SJZ31464.1"/>
    <property type="molecule type" value="Genomic_DNA"/>
</dbReference>
<dbReference type="InterPro" id="IPR012651">
    <property type="entry name" value="Thia_Transptr_ThiT"/>
</dbReference>
<proteinExistence type="predicted"/>
<dbReference type="AlphaFoldDB" id="A0A1T4JMT3"/>
<dbReference type="Proteomes" id="UP000189941">
    <property type="component" value="Unassembled WGS sequence"/>
</dbReference>
<gene>
    <name evidence="2" type="ORF">SAMN02746011_00200</name>
</gene>
<evidence type="ECO:0000313" key="3">
    <source>
        <dbReference type="Proteomes" id="UP000189941"/>
    </source>
</evidence>
<name>A0A1T4JMT3_9LACT</name>
<dbReference type="GO" id="GO:0005886">
    <property type="term" value="C:plasma membrane"/>
    <property type="evidence" value="ECO:0007669"/>
    <property type="project" value="InterPro"/>
</dbReference>
<feature type="transmembrane region" description="Helical" evidence="1">
    <location>
        <begin position="153"/>
        <end position="177"/>
    </location>
</feature>
<keyword evidence="1" id="KW-1133">Transmembrane helix</keyword>
<feature type="transmembrane region" description="Helical" evidence="1">
    <location>
        <begin position="117"/>
        <end position="141"/>
    </location>
</feature>
<feature type="transmembrane region" description="Helical" evidence="1">
    <location>
        <begin position="6"/>
        <end position="26"/>
    </location>
</feature>
<reference evidence="3" key="1">
    <citation type="submission" date="2017-02" db="EMBL/GenBank/DDBJ databases">
        <authorList>
            <person name="Varghese N."/>
            <person name="Submissions S."/>
        </authorList>
    </citation>
    <scope>NUCLEOTIDE SEQUENCE [LARGE SCALE GENOMIC DNA]</scope>
    <source>
        <strain evidence="3">DSM 15739</strain>
    </source>
</reference>
<accession>A0A1T4JMT3</accession>
<sequence>MSKIKTQTLIEITICAALALLIDLMIPSPSWSFKVSVKMIPIIILALRRGTLAGCLGGFLWGLLQYITGNAYVLTLVQFVVEYFVAFAVIGFAGFFAPYMQKALKEEPTNRVKQWAIASMATIVGSLARYIVHFIAGVSFWGSYAPEGQSPYVYSFLVNGGAFLSETLCCIIVLIFLTRSFQPLLRVKTSGY</sequence>